<dbReference type="EMBL" id="OZ034835">
    <property type="protein sequence ID" value="CAL1676888.1"/>
    <property type="molecule type" value="Genomic_DNA"/>
</dbReference>
<protein>
    <submittedName>
        <fullName evidence="2">Uncharacterized protein</fullName>
    </submittedName>
</protein>
<proteinExistence type="predicted"/>
<accession>A0AAV2N9U9</accession>
<dbReference type="AlphaFoldDB" id="A0AAV2N9U9"/>
<keyword evidence="3" id="KW-1185">Reference proteome</keyword>
<evidence type="ECO:0000256" key="1">
    <source>
        <dbReference type="SAM" id="MobiDB-lite"/>
    </source>
</evidence>
<gene>
    <name evidence="2" type="ORF">LPLAT_LOCUS2988</name>
</gene>
<organism evidence="2 3">
    <name type="scientific">Lasius platythorax</name>
    <dbReference type="NCBI Taxonomy" id="488582"/>
    <lineage>
        <taxon>Eukaryota</taxon>
        <taxon>Metazoa</taxon>
        <taxon>Ecdysozoa</taxon>
        <taxon>Arthropoda</taxon>
        <taxon>Hexapoda</taxon>
        <taxon>Insecta</taxon>
        <taxon>Pterygota</taxon>
        <taxon>Neoptera</taxon>
        <taxon>Endopterygota</taxon>
        <taxon>Hymenoptera</taxon>
        <taxon>Apocrita</taxon>
        <taxon>Aculeata</taxon>
        <taxon>Formicoidea</taxon>
        <taxon>Formicidae</taxon>
        <taxon>Formicinae</taxon>
        <taxon>Lasius</taxon>
        <taxon>Lasius</taxon>
    </lineage>
</organism>
<sequence>MCESTHLTELGRNAVRKLAHVFRTSRWWEIQDGFWWVTPALFLRPGQVQSTPLPAPTPRQTTGEQTAAAGCC</sequence>
<feature type="compositionally biased region" description="Polar residues" evidence="1">
    <location>
        <begin position="49"/>
        <end position="65"/>
    </location>
</feature>
<evidence type="ECO:0000313" key="3">
    <source>
        <dbReference type="Proteomes" id="UP001497644"/>
    </source>
</evidence>
<evidence type="ECO:0000313" key="2">
    <source>
        <dbReference type="EMBL" id="CAL1676888.1"/>
    </source>
</evidence>
<reference evidence="2" key="1">
    <citation type="submission" date="2024-04" db="EMBL/GenBank/DDBJ databases">
        <authorList>
            <consortium name="Molecular Ecology Group"/>
        </authorList>
    </citation>
    <scope>NUCLEOTIDE SEQUENCE</scope>
</reference>
<name>A0AAV2N9U9_9HYME</name>
<feature type="region of interest" description="Disordered" evidence="1">
    <location>
        <begin position="49"/>
        <end position="72"/>
    </location>
</feature>
<dbReference type="Proteomes" id="UP001497644">
    <property type="component" value="Chromosome 12"/>
</dbReference>